<evidence type="ECO:0000313" key="2">
    <source>
        <dbReference type="EMBL" id="MBF7978067.1"/>
    </source>
</evidence>
<proteinExistence type="predicted"/>
<accession>A0ABS0DYX4</accession>
<dbReference type="Pfam" id="PF12961">
    <property type="entry name" value="DUF3850"/>
    <property type="match status" value="1"/>
</dbReference>
<sequence length="84" mass="9465">MKTHDLKIAPEHFHPVHSGKKTAELRKNDRGYQVGDLLHLREFSDGEYTGSFVMREVTCVTPVDFAAPGYVMLSMVPAKLYEVA</sequence>
<protein>
    <submittedName>
        <fullName evidence="2">DUF3850 domain-containing protein</fullName>
    </submittedName>
</protein>
<dbReference type="RefSeq" id="WP_195812738.1">
    <property type="nucleotide sequence ID" value="NZ_JADOBI010000001.1"/>
</dbReference>
<dbReference type="EMBL" id="JADOBI010000001">
    <property type="protein sequence ID" value="MBF7978067.1"/>
    <property type="molecule type" value="Genomic_DNA"/>
</dbReference>
<reference evidence="2 3" key="1">
    <citation type="submission" date="2020-11" db="EMBL/GenBank/DDBJ databases">
        <title>Taxonomic investigation of Rahnella strains.</title>
        <authorList>
            <person name="Lee S.D."/>
        </authorList>
    </citation>
    <scope>NUCLEOTIDE SEQUENCE [LARGE SCALE GENOMIC DNA]</scope>
    <source>
        <strain evidence="2 3">SAP-17</strain>
    </source>
</reference>
<gene>
    <name evidence="2" type="ORF">IV433_01435</name>
</gene>
<dbReference type="InterPro" id="IPR015947">
    <property type="entry name" value="PUA-like_sf"/>
</dbReference>
<dbReference type="Gene3D" id="2.30.130.30">
    <property type="entry name" value="Hypothetical protein"/>
    <property type="match status" value="1"/>
</dbReference>
<evidence type="ECO:0000259" key="1">
    <source>
        <dbReference type="Pfam" id="PF12961"/>
    </source>
</evidence>
<keyword evidence="3" id="KW-1185">Reference proteome</keyword>
<comment type="caution">
    <text evidence="2">The sequence shown here is derived from an EMBL/GenBank/DDBJ whole genome shotgun (WGS) entry which is preliminary data.</text>
</comment>
<dbReference type="InterPro" id="IPR039440">
    <property type="entry name" value="DUF3850"/>
</dbReference>
<dbReference type="SUPFAM" id="SSF88697">
    <property type="entry name" value="PUA domain-like"/>
    <property type="match status" value="1"/>
</dbReference>
<organism evidence="2 3">
    <name type="scientific">Rahnella laticis</name>
    <dbReference type="NCBI Taxonomy" id="2787622"/>
    <lineage>
        <taxon>Bacteria</taxon>
        <taxon>Pseudomonadati</taxon>
        <taxon>Pseudomonadota</taxon>
        <taxon>Gammaproteobacteria</taxon>
        <taxon>Enterobacterales</taxon>
        <taxon>Yersiniaceae</taxon>
        <taxon>Rahnella</taxon>
    </lineage>
</organism>
<dbReference type="Proteomes" id="UP000636811">
    <property type="component" value="Unassembled WGS sequence"/>
</dbReference>
<feature type="domain" description="DUF3850" evidence="1">
    <location>
        <begin position="3"/>
        <end position="74"/>
    </location>
</feature>
<evidence type="ECO:0000313" key="3">
    <source>
        <dbReference type="Proteomes" id="UP000636811"/>
    </source>
</evidence>
<name>A0ABS0DYX4_9GAMM</name>